<dbReference type="PANTHER" id="PTHR32089">
    <property type="entry name" value="METHYL-ACCEPTING CHEMOTAXIS PROTEIN MCPB"/>
    <property type="match status" value="1"/>
</dbReference>
<dbReference type="Pfam" id="PF00672">
    <property type="entry name" value="HAMP"/>
    <property type="match status" value="1"/>
</dbReference>
<dbReference type="InterPro" id="IPR003660">
    <property type="entry name" value="HAMP_dom"/>
</dbReference>
<accession>M8DGF1</accession>
<keyword evidence="2" id="KW-1003">Cell membrane</keyword>
<evidence type="ECO:0000256" key="2">
    <source>
        <dbReference type="ARBA" id="ARBA00022475"/>
    </source>
</evidence>
<keyword evidence="3 7" id="KW-0472">Membrane</keyword>
<dbReference type="Pfam" id="PF00015">
    <property type="entry name" value="MCPsignal"/>
    <property type="match status" value="1"/>
</dbReference>
<evidence type="ECO:0000256" key="5">
    <source>
        <dbReference type="ARBA" id="ARBA00029447"/>
    </source>
</evidence>
<dbReference type="Proteomes" id="UP000012081">
    <property type="component" value="Unassembled WGS sequence"/>
</dbReference>
<keyword evidence="11" id="KW-1185">Reference proteome</keyword>
<evidence type="ECO:0000256" key="7">
    <source>
        <dbReference type="SAM" id="Phobius"/>
    </source>
</evidence>
<comment type="similarity">
    <text evidence="5">Belongs to the methyl-accepting chemotaxis (MCP) protein family.</text>
</comment>
<dbReference type="GO" id="GO:0007165">
    <property type="term" value="P:signal transduction"/>
    <property type="evidence" value="ECO:0007669"/>
    <property type="project" value="UniProtKB-KW"/>
</dbReference>
<dbReference type="CDD" id="cd11386">
    <property type="entry name" value="MCP_signal"/>
    <property type="match status" value="1"/>
</dbReference>
<dbReference type="InterPro" id="IPR004089">
    <property type="entry name" value="MCPsignal_dom"/>
</dbReference>
<evidence type="ECO:0000256" key="3">
    <source>
        <dbReference type="ARBA" id="ARBA00023136"/>
    </source>
</evidence>
<keyword evidence="7" id="KW-0812">Transmembrane</keyword>
<evidence type="ECO:0000259" key="8">
    <source>
        <dbReference type="PROSITE" id="PS50111"/>
    </source>
</evidence>
<dbReference type="GO" id="GO:0004888">
    <property type="term" value="F:transmembrane signaling receptor activity"/>
    <property type="evidence" value="ECO:0007669"/>
    <property type="project" value="InterPro"/>
</dbReference>
<dbReference type="SMART" id="SM00283">
    <property type="entry name" value="MA"/>
    <property type="match status" value="1"/>
</dbReference>
<evidence type="ECO:0000256" key="1">
    <source>
        <dbReference type="ARBA" id="ARBA00004236"/>
    </source>
</evidence>
<evidence type="ECO:0000259" key="9">
    <source>
        <dbReference type="PROSITE" id="PS50885"/>
    </source>
</evidence>
<evidence type="ECO:0000313" key="11">
    <source>
        <dbReference type="Proteomes" id="UP000012081"/>
    </source>
</evidence>
<feature type="transmembrane region" description="Helical" evidence="7">
    <location>
        <begin position="6"/>
        <end position="28"/>
    </location>
</feature>
<reference evidence="10 11" key="1">
    <citation type="submission" date="2013-03" db="EMBL/GenBank/DDBJ databases">
        <title>Assembly of a new bacterial strain Brevibacillus borstelensis AK1.</title>
        <authorList>
            <person name="Rajan I."/>
            <person name="PoliReddy D."/>
            <person name="Sugumar T."/>
            <person name="Rathinam K."/>
            <person name="Alqarawi S."/>
            <person name="Khalil A.B."/>
            <person name="Sivakumar N."/>
        </authorList>
    </citation>
    <scope>NUCLEOTIDE SEQUENCE [LARGE SCALE GENOMIC DNA]</scope>
    <source>
        <strain evidence="10 11">AK1</strain>
    </source>
</reference>
<gene>
    <name evidence="10" type="ORF">I532_12734</name>
</gene>
<evidence type="ECO:0000256" key="6">
    <source>
        <dbReference type="PROSITE-ProRule" id="PRU00284"/>
    </source>
</evidence>
<evidence type="ECO:0000256" key="4">
    <source>
        <dbReference type="ARBA" id="ARBA00023224"/>
    </source>
</evidence>
<comment type="caution">
    <text evidence="10">The sequence shown here is derived from an EMBL/GenBank/DDBJ whole genome shotgun (WGS) entry which is preliminary data.</text>
</comment>
<dbReference type="Gene3D" id="6.10.340.10">
    <property type="match status" value="1"/>
</dbReference>
<dbReference type="GO" id="GO:0006935">
    <property type="term" value="P:chemotaxis"/>
    <property type="evidence" value="ECO:0007669"/>
    <property type="project" value="InterPro"/>
</dbReference>
<feature type="domain" description="HAMP" evidence="9">
    <location>
        <begin position="205"/>
        <end position="258"/>
    </location>
</feature>
<sequence length="563" mass="61865">MKIAKAIKVAIVFFLLFSVLTIGSLYMLAESIQKQDRAVEMQMEAKQLGDELLDSSEYLTNELRNYVQSRDKENYDNYWREVNEAKTRERVLERMTEMHVPEYLVDKVEQAKQSSDVLVGLEKRIFQLTEAGEYELALKVSFGEEYKQKKQMVIEKLEEFQQELDAWATDLADSMTNQMYLFMWVTIALVVIMALNSIGTILYLYRKVKPLSVVTETADLIASGNLRVPDLSISGKDEVAQLSQSVGKMAKSLREVISVVSDSSDKIASSSNDLLMSSEQTAQVANQVASAMQEMATGAERQAIGAQTSSQSISEMAEGIRRIAESSNFVSVSSQEASEQAVEGSSSVENVVNQMKLIDSSVAQTAEIVKELGEQSKEVGQIVEVITAISTQTNLLALNAAIEAARAGEHGKGFAVVADEVRKLAEDSKQSAEQIAMLISNIQASTEQAVQQMQKVARVVEDGTLVANVAGESFERIQRSIQKVYEEIHEVSSSAEQLSASSEQVDEAVKEVLNLAVEASSQAQSVASSSQEQLATNEEIAASTASLHQLADELKRTMQKFAL</sequence>
<dbReference type="SMART" id="SM00304">
    <property type="entry name" value="HAMP"/>
    <property type="match status" value="1"/>
</dbReference>
<dbReference type="SUPFAM" id="SSF58104">
    <property type="entry name" value="Methyl-accepting chemotaxis protein (MCP) signaling domain"/>
    <property type="match status" value="1"/>
</dbReference>
<dbReference type="OrthoDB" id="107771at2"/>
<proteinExistence type="inferred from homology"/>
<protein>
    <submittedName>
        <fullName evidence="10">Methyl-accepting chemotaxis sensory transducer</fullName>
    </submittedName>
</protein>
<keyword evidence="4 6" id="KW-0807">Transducer</keyword>
<dbReference type="GO" id="GO:0005886">
    <property type="term" value="C:plasma membrane"/>
    <property type="evidence" value="ECO:0007669"/>
    <property type="project" value="UniProtKB-SubCell"/>
</dbReference>
<dbReference type="AlphaFoldDB" id="M8DGF1"/>
<keyword evidence="7" id="KW-1133">Transmembrane helix</keyword>
<dbReference type="PROSITE" id="PS50885">
    <property type="entry name" value="HAMP"/>
    <property type="match status" value="1"/>
</dbReference>
<dbReference type="PATRIC" id="fig|1300222.3.peg.2661"/>
<comment type="subcellular location">
    <subcellularLocation>
        <location evidence="1">Cell membrane</location>
    </subcellularLocation>
</comment>
<evidence type="ECO:0000313" key="10">
    <source>
        <dbReference type="EMBL" id="EMT52522.1"/>
    </source>
</evidence>
<organism evidence="10 11">
    <name type="scientific">Brevibacillus borstelensis AK1</name>
    <dbReference type="NCBI Taxonomy" id="1300222"/>
    <lineage>
        <taxon>Bacteria</taxon>
        <taxon>Bacillati</taxon>
        <taxon>Bacillota</taxon>
        <taxon>Bacilli</taxon>
        <taxon>Bacillales</taxon>
        <taxon>Paenibacillaceae</taxon>
        <taxon>Brevibacillus</taxon>
    </lineage>
</organism>
<dbReference type="Gene3D" id="1.10.287.950">
    <property type="entry name" value="Methyl-accepting chemotaxis protein"/>
    <property type="match status" value="1"/>
</dbReference>
<dbReference type="EMBL" id="APBN01000004">
    <property type="protein sequence ID" value="EMT52522.1"/>
    <property type="molecule type" value="Genomic_DNA"/>
</dbReference>
<feature type="transmembrane region" description="Helical" evidence="7">
    <location>
        <begin position="181"/>
        <end position="205"/>
    </location>
</feature>
<dbReference type="PRINTS" id="PR00260">
    <property type="entry name" value="CHEMTRNSDUCR"/>
</dbReference>
<feature type="domain" description="Methyl-accepting transducer" evidence="8">
    <location>
        <begin position="277"/>
        <end position="513"/>
    </location>
</feature>
<dbReference type="InterPro" id="IPR004090">
    <property type="entry name" value="Chemotax_Me-accpt_rcpt"/>
</dbReference>
<name>M8DGF1_9BACL</name>
<dbReference type="GeneID" id="89497404"/>
<dbReference type="CDD" id="cd06225">
    <property type="entry name" value="HAMP"/>
    <property type="match status" value="1"/>
</dbReference>
<dbReference type="STRING" id="1300222.I532_12734"/>
<dbReference type="RefSeq" id="WP_003388657.1">
    <property type="nucleotide sequence ID" value="NZ_APBN01000004.1"/>
</dbReference>
<dbReference type="PANTHER" id="PTHR32089:SF112">
    <property type="entry name" value="LYSOZYME-LIKE PROTEIN-RELATED"/>
    <property type="match status" value="1"/>
</dbReference>
<dbReference type="PROSITE" id="PS50111">
    <property type="entry name" value="CHEMOTAXIS_TRANSDUC_2"/>
    <property type="match status" value="1"/>
</dbReference>